<keyword evidence="2" id="KW-0333">Golgi apparatus</keyword>
<dbReference type="GO" id="GO:0005802">
    <property type="term" value="C:trans-Golgi network"/>
    <property type="evidence" value="ECO:0007669"/>
    <property type="project" value="TreeGrafter"/>
</dbReference>
<dbReference type="InterPro" id="IPR058567">
    <property type="entry name" value="Ig_TRAPPC9_Trs120_3rd"/>
</dbReference>
<evidence type="ECO:0008006" key="11">
    <source>
        <dbReference type="Google" id="ProtNLM"/>
    </source>
</evidence>
<evidence type="ECO:0000313" key="10">
    <source>
        <dbReference type="Proteomes" id="UP000030641"/>
    </source>
</evidence>
<feature type="region of interest" description="Disordered" evidence="3">
    <location>
        <begin position="213"/>
        <end position="284"/>
    </location>
</feature>
<dbReference type="InterPro" id="IPR058568">
    <property type="entry name" value="Ig_TRAPPC9_Trs120_4th"/>
</dbReference>
<dbReference type="Pfam" id="PF26280">
    <property type="entry name" value="Ig_TRAPPC9-Trs120_2nd"/>
    <property type="match status" value="1"/>
</dbReference>
<gene>
    <name evidence="9" type="ORF">AUEXF2481DRAFT_36410</name>
</gene>
<feature type="region of interest" description="Disordered" evidence="3">
    <location>
        <begin position="1078"/>
        <end position="1098"/>
    </location>
</feature>
<dbReference type="Pfam" id="PF26283">
    <property type="entry name" value="Ig_TRAPPC9-Trs120_4th"/>
    <property type="match status" value="1"/>
</dbReference>
<feature type="compositionally biased region" description="Basic and acidic residues" evidence="3">
    <location>
        <begin position="249"/>
        <end position="267"/>
    </location>
</feature>
<dbReference type="InterPro" id="IPR058564">
    <property type="entry name" value="TPR_TRAPPC9_Trs120"/>
</dbReference>
<feature type="domain" description="Trs120/TRAPPC9 first Ig-like" evidence="6">
    <location>
        <begin position="716"/>
        <end position="904"/>
    </location>
</feature>
<accession>A0A074YMW8</accession>
<dbReference type="STRING" id="1043005.A0A074YMW8"/>
<dbReference type="HOGENOM" id="CLU_002231_0_0_1"/>
<feature type="domain" description="Trs120/TRAPPC9 fourth Ig-like" evidence="8">
    <location>
        <begin position="1260"/>
        <end position="1413"/>
    </location>
</feature>
<dbReference type="OMA" id="EGFWYRE"/>
<comment type="subcellular location">
    <subcellularLocation>
        <location evidence="1">Golgi apparatus</location>
    </subcellularLocation>
</comment>
<evidence type="ECO:0000259" key="5">
    <source>
        <dbReference type="Pfam" id="PF26251"/>
    </source>
</evidence>
<dbReference type="OrthoDB" id="27962at2759"/>
<dbReference type="Pfam" id="PF08626">
    <property type="entry name" value="TRAPPC9-Trs120"/>
    <property type="match status" value="1"/>
</dbReference>
<keyword evidence="10" id="KW-1185">Reference proteome</keyword>
<dbReference type="PANTHER" id="PTHR21512:SF5">
    <property type="entry name" value="TRAFFICKING PROTEIN PARTICLE COMPLEX SUBUNIT 9"/>
    <property type="match status" value="1"/>
</dbReference>
<organism evidence="9 10">
    <name type="scientific">Aureobasidium subglaciale (strain EXF-2481)</name>
    <name type="common">Aureobasidium pullulans var. subglaciale</name>
    <dbReference type="NCBI Taxonomy" id="1043005"/>
    <lineage>
        <taxon>Eukaryota</taxon>
        <taxon>Fungi</taxon>
        <taxon>Dikarya</taxon>
        <taxon>Ascomycota</taxon>
        <taxon>Pezizomycotina</taxon>
        <taxon>Dothideomycetes</taxon>
        <taxon>Dothideomycetidae</taxon>
        <taxon>Dothideales</taxon>
        <taxon>Saccotheciaceae</taxon>
        <taxon>Aureobasidium</taxon>
    </lineage>
</organism>
<evidence type="ECO:0000259" key="7">
    <source>
        <dbReference type="Pfam" id="PF26282"/>
    </source>
</evidence>
<dbReference type="Pfam" id="PF26282">
    <property type="entry name" value="Ig_TRAPPC9-Trs120_3rd"/>
    <property type="match status" value="1"/>
</dbReference>
<sequence length="1414" mass="154997">MANDPLSPIAPARVRVLVLPAGRIKKHRFMSFLERLQQHDRVRLGDISPDTKSNNSLFSPLAFPNGSLLYNFSTSMAPPSHAQLAPFDLFRESMMVLGIADALEYESSPKDELQHVVKRLAEQHPKMLLSQLLVMDCTPEQQNNWSLDDAICVPPSHASKTTTMNTIMCDISAKLLSEMATYATAVQALPSVQSPGASTRPTDSRPYLDRSLSLRTDASRPESPAESSAVLSPSETPPSKAPPTNFDDMGAHTRSDSGSKIANRDRMSVQTFGSTSAQERAKNKGKARVGIVIGNLYMLAGRWNDAWRELVEHTNKARSASDYLWYAKGLESIVVCMLLLIWSGFDFPIPAICNSGPDRSSSIISSAITRDGVPPIGQQDPTAAKNAAVRASRLLPDLVPMIISVYERTTVLAGEPMSPVAYSESVLRLSKLLAFLQNAGGELDSTILQKIASTSSRSLYQPRINASLSGGILKHAIADMALRAYPPPSAGVPLADVVAFQSGIVSVLSMLGLERKKAVIVKEMITSLVPALVQARKVGAAEMGIHPAASLSAAFSTGLTPSVTNDDQVGLGDLLRDLHYTYGARDRSHHDSTNVASGTGLENALDMMMDATIAMATQSASTKSFGSVNLKIDILRACIDFCEALPDLPGVVHFSALLLRVVGPQGTMTAHEHNRRVTLVTEEQLRLISNMARTINAASKIGLPNIQAAYWDDFIVRDVQWVDDTNNEKLRERHKSDLLFDQSNKPGKSPFLYNPFAKETHKTEEKIVVVGEPVELVVTLQNPYDFEIKIEHLSLVTDGPAIDVDQQPVILGSARLQNVMITARARKGGQIRIIGCSIRISGCKDQVFPIYQSYWKPDFPVKIKDLGLTARDATSITTQSKNSKGRASKPVQPKPTEVSATAIQAQPHIVFDSLSISESALMVLEGQKKSFRVTLRNTSADIAVDFLHVSFDDSLTSSIHTALAAKELTKPDMHGLELELSGNPTFRWTRLGGGQDMVIRPGDKATFEITVLGKPGLTAAKIMFDYAHLGQPFSEVEGRAFTRQVIVSVDITVNASIQLHRMDFTEFSPDFAWANRGLQKQGQRPKSPRSPSHSVEKGSNRFRTLLDRVGLESSNEEHCLLLLDLRNSWPNPLTVSFQVRSSSSDETWDRAYTVHEVIHPGHVARLVLLLPRLHVVNPFAPIPILSQQNQRQFVVSADGPVSADLERATREQFWFREEVLKYLRGTWEEKGSDRNGNIDLRGLRLSPKMINTIRLQDVDVRMSVIASEGEDVQQSGRSRFIVPAASLLTLRTTIHNKSHGTIKALLRLQPILADQNSAEASLDISRRLLISGTLQQGLPVLLPHSSATIELGICPLATGEFEISALVEEIALPVLGVKAIGEVETEDFEAGKEGLARKERRVWRGEEACRIVVI</sequence>
<dbReference type="Pfam" id="PF26251">
    <property type="entry name" value="TPR_TRAPPC9-Trs120"/>
    <property type="match status" value="1"/>
</dbReference>
<dbReference type="InterPro" id="IPR013935">
    <property type="entry name" value="Trs120_TRAPPC9"/>
</dbReference>
<feature type="compositionally biased region" description="Polar residues" evidence="3">
    <location>
        <begin position="1078"/>
        <end position="1093"/>
    </location>
</feature>
<evidence type="ECO:0000313" key="9">
    <source>
        <dbReference type="EMBL" id="KEQ99113.1"/>
    </source>
</evidence>
<feature type="region of interest" description="Disordered" evidence="3">
    <location>
        <begin position="877"/>
        <end position="899"/>
    </location>
</feature>
<dbReference type="InterPro" id="IPR058565">
    <property type="entry name" value="Ig_TRAPPC9_Trs120_1st"/>
</dbReference>
<protein>
    <recommendedName>
        <fullName evidence="11">Hypercellular protein-like protein HypA</fullName>
    </recommendedName>
</protein>
<feature type="domain" description="Trs120/TRAPPC9 N-terminal" evidence="4">
    <location>
        <begin position="5"/>
        <end position="353"/>
    </location>
</feature>
<dbReference type="EMBL" id="KL584751">
    <property type="protein sequence ID" value="KEQ99113.1"/>
    <property type="molecule type" value="Genomic_DNA"/>
</dbReference>
<feature type="domain" description="Trs120/TRAPPC9 TPR region" evidence="5">
    <location>
        <begin position="393"/>
        <end position="702"/>
    </location>
</feature>
<dbReference type="Proteomes" id="UP000030641">
    <property type="component" value="Unassembled WGS sequence"/>
</dbReference>
<name>A0A074YMW8_AURSE</name>
<dbReference type="RefSeq" id="XP_013347483.1">
    <property type="nucleotide sequence ID" value="XM_013492029.1"/>
</dbReference>
<dbReference type="InParanoid" id="A0A074YMW8"/>
<evidence type="ECO:0000256" key="3">
    <source>
        <dbReference type="SAM" id="MobiDB-lite"/>
    </source>
</evidence>
<evidence type="ECO:0000259" key="6">
    <source>
        <dbReference type="Pfam" id="PF26254"/>
    </source>
</evidence>
<evidence type="ECO:0000256" key="1">
    <source>
        <dbReference type="ARBA" id="ARBA00004555"/>
    </source>
</evidence>
<evidence type="ECO:0000259" key="8">
    <source>
        <dbReference type="Pfam" id="PF26283"/>
    </source>
</evidence>
<proteinExistence type="predicted"/>
<dbReference type="FunCoup" id="A0A074YMW8">
    <property type="interactions" value="30"/>
</dbReference>
<feature type="compositionally biased region" description="Polar residues" evidence="3">
    <location>
        <begin position="268"/>
        <end position="278"/>
    </location>
</feature>
<feature type="domain" description="Trs120/TRAPPC9 third Ig-like" evidence="7">
    <location>
        <begin position="1057"/>
        <end position="1253"/>
    </location>
</feature>
<reference evidence="9 10" key="1">
    <citation type="journal article" date="2014" name="BMC Genomics">
        <title>Genome sequencing of four Aureobasidium pullulans varieties: biotechnological potential, stress tolerance, and description of new species.</title>
        <authorList>
            <person name="Gostin Ar C."/>
            <person name="Ohm R.A."/>
            <person name="Kogej T."/>
            <person name="Sonjak S."/>
            <person name="Turk M."/>
            <person name="Zajc J."/>
            <person name="Zalar P."/>
            <person name="Grube M."/>
            <person name="Sun H."/>
            <person name="Han J."/>
            <person name="Sharma A."/>
            <person name="Chiniquy J."/>
            <person name="Ngan C.Y."/>
            <person name="Lipzen A."/>
            <person name="Barry K."/>
            <person name="Grigoriev I.V."/>
            <person name="Gunde-Cimerman N."/>
        </authorList>
    </citation>
    <scope>NUCLEOTIDE SEQUENCE [LARGE SCALE GENOMIC DNA]</scope>
    <source>
        <strain evidence="9 10">EXF-2481</strain>
    </source>
</reference>
<dbReference type="GeneID" id="25365555"/>
<dbReference type="Pfam" id="PF26254">
    <property type="entry name" value="Ig_TRAPPC9-Trs120_1st"/>
    <property type="match status" value="1"/>
</dbReference>
<evidence type="ECO:0000259" key="4">
    <source>
        <dbReference type="Pfam" id="PF08626"/>
    </source>
</evidence>
<evidence type="ECO:0000256" key="2">
    <source>
        <dbReference type="ARBA" id="ARBA00023034"/>
    </source>
</evidence>
<dbReference type="InterPro" id="IPR058563">
    <property type="entry name" value="Trs120_TRAPPC9_N"/>
</dbReference>
<dbReference type="PANTHER" id="PTHR21512">
    <property type="entry name" value="TRAFFICKING PROTEIN PARTICLE COMPLEX SUBUNIT 9"/>
    <property type="match status" value="1"/>
</dbReference>